<gene>
    <name evidence="2" type="ORF">PCOR1329_LOCUS19810</name>
</gene>
<feature type="compositionally biased region" description="Low complexity" evidence="1">
    <location>
        <begin position="196"/>
        <end position="215"/>
    </location>
</feature>
<evidence type="ECO:0000256" key="1">
    <source>
        <dbReference type="SAM" id="MobiDB-lite"/>
    </source>
</evidence>
<dbReference type="EMBL" id="CAUYUJ010006358">
    <property type="protein sequence ID" value="CAK0817119.1"/>
    <property type="molecule type" value="Genomic_DNA"/>
</dbReference>
<organism evidence="2 3">
    <name type="scientific">Prorocentrum cordatum</name>
    <dbReference type="NCBI Taxonomy" id="2364126"/>
    <lineage>
        <taxon>Eukaryota</taxon>
        <taxon>Sar</taxon>
        <taxon>Alveolata</taxon>
        <taxon>Dinophyceae</taxon>
        <taxon>Prorocentrales</taxon>
        <taxon>Prorocentraceae</taxon>
        <taxon>Prorocentrum</taxon>
    </lineage>
</organism>
<evidence type="ECO:0000313" key="3">
    <source>
        <dbReference type="Proteomes" id="UP001189429"/>
    </source>
</evidence>
<keyword evidence="3" id="KW-1185">Reference proteome</keyword>
<feature type="compositionally biased region" description="Low complexity" evidence="1">
    <location>
        <begin position="122"/>
        <end position="133"/>
    </location>
</feature>
<accession>A0ABN9REK2</accession>
<feature type="compositionally biased region" description="Low complexity" evidence="1">
    <location>
        <begin position="179"/>
        <end position="189"/>
    </location>
</feature>
<feature type="region of interest" description="Disordered" evidence="1">
    <location>
        <begin position="92"/>
        <end position="140"/>
    </location>
</feature>
<comment type="caution">
    <text evidence="2">The sequence shown here is derived from an EMBL/GenBank/DDBJ whole genome shotgun (WGS) entry which is preliminary data.</text>
</comment>
<evidence type="ECO:0008006" key="4">
    <source>
        <dbReference type="Google" id="ProtNLM"/>
    </source>
</evidence>
<reference evidence="2" key="1">
    <citation type="submission" date="2023-10" db="EMBL/GenBank/DDBJ databases">
        <authorList>
            <person name="Chen Y."/>
            <person name="Shah S."/>
            <person name="Dougan E. K."/>
            <person name="Thang M."/>
            <person name="Chan C."/>
        </authorList>
    </citation>
    <scope>NUCLEOTIDE SEQUENCE [LARGE SCALE GENOMIC DNA]</scope>
</reference>
<proteinExistence type="predicted"/>
<sequence>MHARNWLAEQGHPGRAALMTEKGCYLRAPESFGSAPVHDHRCADGWDHLLGQASSESNATACKAMCLASPNCSAVAYARKGDDQDKCVVCTSSDTAEDPSKSWDVYTKQAQVPTSEPEDKGNSSSNQSSSNQSDGEATSGLPGMLEAALRAELPAFGEARPELDEPVCSNLAYPVQEITTSTDESTSNETLDDTSNDTSNETSNGTSNSTSNKTLTSNTTSKFMNTALAVVSVAVIQGAGFCEEVMQSMWMEHAIHVTGSGKRGVMEIPSLSDMGPATKGAKTSFDKRGVPGDDAVHVVCLEYSQDGGKYGDQFETGPLIQATTICSLTPSPLYMQKKVVEMFGAQHSADDGESPPKSLDEVLDTYQAAFSYTSKKSTDEDGVGWAKNAAAWYVPAAKIKDFLMYYDEVIAWRFKFQDEEFDSITTPTQPKIMVHVPSQAAWKPVVDATQDELKCVFEIEEEETCKPMGVSVFGVPPPTFPRRVVIVQFELTADGSKAHWVFAGNTMPFKSGFVEHKISGRSFKSPMSEYPQFFRIIEHVDLTDTQKAIDMLKDIVTDILKKTPVVLRLKETKADSCHIRKVVSAFGEEEFPNVRSEPTLVADIAGRGIHMAARTCGDGACALHSAWGVVTEEVGQSGTWYYCENARDRVLMNVPVSYEAGQVDGDAATALKIWLDFVWADQVMFAMARARGEPVTPAESRGAGVIWEALSAERRECLEDFAELKLVETNVIEVLSEDLVHRSVAMFEMENRPYLKHLVVALGYVSEQDSKKLGFILDGVVSDPLELFRPSRTYHSRSRFDVMCEGHVDESRSLRRLLFLNNVHGSSEEGVKSIMSTLHRFQAEMAQAGRSELAHALVGVAATLKTRWEAQRLPDIPSECTPTEAWTACRRAWADGRYWFSVDELYMFAYFADANVEVFVLEVDGEEGVTFVEMPSSFGRYVGEQRPVAVVLTTDVDTGLGHFSRLLSSAEWESAEDYSAQASDSGRFDN</sequence>
<protein>
    <recommendedName>
        <fullName evidence="4">Ubiquitinyl hydrolase 1</fullName>
    </recommendedName>
</protein>
<feature type="region of interest" description="Disordered" evidence="1">
    <location>
        <begin position="178"/>
        <end position="215"/>
    </location>
</feature>
<evidence type="ECO:0000313" key="2">
    <source>
        <dbReference type="EMBL" id="CAK0817119.1"/>
    </source>
</evidence>
<dbReference type="Proteomes" id="UP001189429">
    <property type="component" value="Unassembled WGS sequence"/>
</dbReference>
<name>A0ABN9REK2_9DINO</name>